<evidence type="ECO:0000256" key="4">
    <source>
        <dbReference type="RuleBase" id="RU364012"/>
    </source>
</evidence>
<dbReference type="PANTHER" id="PTHR31791">
    <property type="entry name" value="FRIGIDA-LIKE PROTEIN 3-RELATED"/>
    <property type="match status" value="1"/>
</dbReference>
<dbReference type="Pfam" id="PF07899">
    <property type="entry name" value="Frigida"/>
    <property type="match status" value="2"/>
</dbReference>
<evidence type="ECO:0000256" key="5">
    <source>
        <dbReference type="SAM" id="MobiDB-lite"/>
    </source>
</evidence>
<proteinExistence type="inferred from homology"/>
<accession>A0A1E5VCR6</accession>
<keyword evidence="3 4" id="KW-0287">Flowering</keyword>
<dbReference type="InterPro" id="IPR012474">
    <property type="entry name" value="Frigida"/>
</dbReference>
<dbReference type="STRING" id="888268.A0A1E5VCR6"/>
<feature type="compositionally biased region" description="Acidic residues" evidence="5">
    <location>
        <begin position="267"/>
        <end position="300"/>
    </location>
</feature>
<reference evidence="6 7" key="1">
    <citation type="submission" date="2016-09" db="EMBL/GenBank/DDBJ databases">
        <title>The draft genome of Dichanthelium oligosanthes: A C3 panicoid grass species.</title>
        <authorList>
            <person name="Studer A.J."/>
            <person name="Schnable J.C."/>
            <person name="Brutnell T.P."/>
        </authorList>
    </citation>
    <scope>NUCLEOTIDE SEQUENCE [LARGE SCALE GENOMIC DNA]</scope>
    <source>
        <strain evidence="7">cv. Kellogg 1175</strain>
        <tissue evidence="6">Leaf</tissue>
    </source>
</reference>
<dbReference type="PANTHER" id="PTHR31791:SF10">
    <property type="entry name" value="FRIGIDA-LIKE PROTEIN"/>
    <property type="match status" value="1"/>
</dbReference>
<keyword evidence="2 4" id="KW-0221">Differentiation</keyword>
<comment type="caution">
    <text evidence="6">The sequence shown here is derived from an EMBL/GenBank/DDBJ whole genome shotgun (WGS) entry which is preliminary data.</text>
</comment>
<organism evidence="6 7">
    <name type="scientific">Dichanthelium oligosanthes</name>
    <dbReference type="NCBI Taxonomy" id="888268"/>
    <lineage>
        <taxon>Eukaryota</taxon>
        <taxon>Viridiplantae</taxon>
        <taxon>Streptophyta</taxon>
        <taxon>Embryophyta</taxon>
        <taxon>Tracheophyta</taxon>
        <taxon>Spermatophyta</taxon>
        <taxon>Magnoliopsida</taxon>
        <taxon>Liliopsida</taxon>
        <taxon>Poales</taxon>
        <taxon>Poaceae</taxon>
        <taxon>PACMAD clade</taxon>
        <taxon>Panicoideae</taxon>
        <taxon>Panicodae</taxon>
        <taxon>Paniceae</taxon>
        <taxon>Dichantheliinae</taxon>
        <taxon>Dichanthelium</taxon>
    </lineage>
</organism>
<keyword evidence="7" id="KW-1185">Reference proteome</keyword>
<evidence type="ECO:0000256" key="2">
    <source>
        <dbReference type="ARBA" id="ARBA00022782"/>
    </source>
</evidence>
<feature type="compositionally biased region" description="Basic and acidic residues" evidence="5">
    <location>
        <begin position="301"/>
        <end position="350"/>
    </location>
</feature>
<evidence type="ECO:0000313" key="7">
    <source>
        <dbReference type="Proteomes" id="UP000095767"/>
    </source>
</evidence>
<feature type="compositionally biased region" description="Basic and acidic residues" evidence="5">
    <location>
        <begin position="246"/>
        <end position="266"/>
    </location>
</feature>
<feature type="region of interest" description="Disordered" evidence="5">
    <location>
        <begin position="592"/>
        <end position="614"/>
    </location>
</feature>
<feature type="region of interest" description="Disordered" evidence="5">
    <location>
        <begin position="235"/>
        <end position="351"/>
    </location>
</feature>
<feature type="region of interest" description="Disordered" evidence="5">
    <location>
        <begin position="503"/>
        <end position="547"/>
    </location>
</feature>
<dbReference type="Proteomes" id="UP000095767">
    <property type="component" value="Unassembled WGS sequence"/>
</dbReference>
<dbReference type="OrthoDB" id="1917867at2759"/>
<dbReference type="GO" id="GO:0009908">
    <property type="term" value="P:flower development"/>
    <property type="evidence" value="ECO:0007669"/>
    <property type="project" value="UniProtKB-KW"/>
</dbReference>
<name>A0A1E5VCR6_9POAL</name>
<evidence type="ECO:0000256" key="1">
    <source>
        <dbReference type="ARBA" id="ARBA00008956"/>
    </source>
</evidence>
<evidence type="ECO:0000313" key="6">
    <source>
        <dbReference type="EMBL" id="OEL22847.1"/>
    </source>
</evidence>
<evidence type="ECO:0000256" key="3">
    <source>
        <dbReference type="ARBA" id="ARBA00023089"/>
    </source>
</evidence>
<keyword evidence="4" id="KW-0217">Developmental protein</keyword>
<gene>
    <name evidence="6" type="ORF">BAE44_0016134</name>
</gene>
<sequence>MATAEEGSAAAGEVRRLLAHLDSQQQLLTDCHGAWSRALAHFASLDEDLASRSAALEEALAAADASTSESLAALEAREAAVPARLAEASAALSAAVAEAEAESAAPPPADIRGALRWMCRRMDAAALWRFMTARRRELTALRRESGPAVASAVDPPRLILDVVSDFLAASEGAGEDQFWVLGMLLRSLFDSDSRKPPEIGDTLVERAVAVTKEWQERFGINMDKLASENQEVEMAEVDGVENSGATEKKEEHGEKKEEHGEKKEEHGDGEEEEEEDPEEVVLVSGDEEDPEEAVEPEELEKEAKEAKGEEAEGKVSEEGEGAEKAEPVDEKKGTGGETKEEKKGDGHRGAPEQPEAQIFLQMVAAFGLKDKFDGEFLRRLFVANGRKRELAKIACVLGFEESLGDIVEELIKSGNAIEAIYVAHEADLLERFPPVPHLKAYLRNSSDKAQAVLKSGRHSSSAVEEANNLEGNAYRSVIRCVESCQLQSVFNIEVIKKKLAKLEKEKAERKKPSGPSRFQNKRQRGASGPYPFPAAKAARGSSSSFGPSFQNPVSRSFNYAAHAGYVNPAGAPPYYVPGSVSGRRGGGVPYGGPGATYGGSPNFAAGGAQQPFRR</sequence>
<dbReference type="EMBL" id="LWDX02044341">
    <property type="protein sequence ID" value="OEL22847.1"/>
    <property type="molecule type" value="Genomic_DNA"/>
</dbReference>
<dbReference type="GO" id="GO:0030154">
    <property type="term" value="P:cell differentiation"/>
    <property type="evidence" value="ECO:0007669"/>
    <property type="project" value="UniProtKB-KW"/>
</dbReference>
<comment type="similarity">
    <text evidence="1 4">Belongs to the Frigida family.</text>
</comment>
<dbReference type="AlphaFoldDB" id="A0A1E5VCR6"/>
<protein>
    <recommendedName>
        <fullName evidence="4">FRIGIDA-like protein</fullName>
    </recommendedName>
</protein>